<organism evidence="1 2">
    <name type="scientific">Corynespora cassiicola Philippines</name>
    <dbReference type="NCBI Taxonomy" id="1448308"/>
    <lineage>
        <taxon>Eukaryota</taxon>
        <taxon>Fungi</taxon>
        <taxon>Dikarya</taxon>
        <taxon>Ascomycota</taxon>
        <taxon>Pezizomycotina</taxon>
        <taxon>Dothideomycetes</taxon>
        <taxon>Pleosporomycetidae</taxon>
        <taxon>Pleosporales</taxon>
        <taxon>Corynesporascaceae</taxon>
        <taxon>Corynespora</taxon>
    </lineage>
</organism>
<dbReference type="AlphaFoldDB" id="A0A2T2NVG9"/>
<keyword evidence="2" id="KW-1185">Reference proteome</keyword>
<dbReference type="Proteomes" id="UP000240883">
    <property type="component" value="Unassembled WGS sequence"/>
</dbReference>
<accession>A0A2T2NVG9</accession>
<evidence type="ECO:0000313" key="1">
    <source>
        <dbReference type="EMBL" id="PSN69390.1"/>
    </source>
</evidence>
<gene>
    <name evidence="1" type="ORF">BS50DRAFT_341272</name>
</gene>
<evidence type="ECO:0000313" key="2">
    <source>
        <dbReference type="Proteomes" id="UP000240883"/>
    </source>
</evidence>
<sequence>MGRVTCSFWIAQSAWRILCERLASVGMSHPTLAPRPLSFLSAFFFSFVWIEDRHYTTHACNHPAPCFPCFKPSFWDRPFRFFLILEWITVQFAVL</sequence>
<dbReference type="EMBL" id="KZ678133">
    <property type="protein sequence ID" value="PSN69390.1"/>
    <property type="molecule type" value="Genomic_DNA"/>
</dbReference>
<name>A0A2T2NVG9_CORCC</name>
<reference evidence="1 2" key="1">
    <citation type="journal article" date="2018" name="Front. Microbiol.">
        <title>Genome-Wide Analysis of Corynespora cassiicola Leaf Fall Disease Putative Effectors.</title>
        <authorList>
            <person name="Lopez D."/>
            <person name="Ribeiro S."/>
            <person name="Label P."/>
            <person name="Fumanal B."/>
            <person name="Venisse J.S."/>
            <person name="Kohler A."/>
            <person name="de Oliveira R.R."/>
            <person name="Labutti K."/>
            <person name="Lipzen A."/>
            <person name="Lail K."/>
            <person name="Bauer D."/>
            <person name="Ohm R.A."/>
            <person name="Barry K.W."/>
            <person name="Spatafora J."/>
            <person name="Grigoriev I.V."/>
            <person name="Martin F.M."/>
            <person name="Pujade-Renaud V."/>
        </authorList>
    </citation>
    <scope>NUCLEOTIDE SEQUENCE [LARGE SCALE GENOMIC DNA]</scope>
    <source>
        <strain evidence="1 2">Philippines</strain>
    </source>
</reference>
<protein>
    <submittedName>
        <fullName evidence="1">Uncharacterized protein</fullName>
    </submittedName>
</protein>
<proteinExistence type="predicted"/>